<proteinExistence type="inferred from homology"/>
<dbReference type="PANTHER" id="PTHR37313">
    <property type="entry name" value="UPF0749 PROTEIN RV1825"/>
    <property type="match status" value="1"/>
</dbReference>
<evidence type="ECO:0000256" key="1">
    <source>
        <dbReference type="ARBA" id="ARBA00009108"/>
    </source>
</evidence>
<organism evidence="3 4">
    <name type="scientific">Gottschalkia purinilytica</name>
    <name type="common">Clostridium purinilyticum</name>
    <dbReference type="NCBI Taxonomy" id="1503"/>
    <lineage>
        <taxon>Bacteria</taxon>
        <taxon>Bacillati</taxon>
        <taxon>Bacillota</taxon>
        <taxon>Tissierellia</taxon>
        <taxon>Tissierellales</taxon>
        <taxon>Gottschalkiaceae</taxon>
        <taxon>Gottschalkia</taxon>
    </lineage>
</organism>
<sequence>MNNIRSKIAITAVCVILGIVLAIQFKTVENLDSNVIPTQRSKQIAIEYKKLKDEREKMRKELDELEKKVAQYEKGEADKDTFLENLYKDIQKYKMLSGYEDLKGKGITIQIDDPPADVKLGDDKSTIVQNYELLLQVINILNAAEAEAISINDQRYTSFTEIVPAGNHIEINGVSFGAPFVIKAIGKSEDLESALRVKGGIIWYMEKGFNLQVNIKQDKNIVIPRYKRVKDFIYSKPSEEQQNR</sequence>
<dbReference type="AlphaFoldDB" id="A0A0L0WEL3"/>
<dbReference type="RefSeq" id="WP_050353657.1">
    <property type="nucleotide sequence ID" value="NZ_LGSS01000001.1"/>
</dbReference>
<evidence type="ECO:0000256" key="2">
    <source>
        <dbReference type="SAM" id="Coils"/>
    </source>
</evidence>
<dbReference type="STRING" id="1503.CLPU_1c00830"/>
<keyword evidence="2" id="KW-0175">Coiled coil</keyword>
<evidence type="ECO:0000313" key="3">
    <source>
        <dbReference type="EMBL" id="KNF09918.1"/>
    </source>
</evidence>
<comment type="similarity">
    <text evidence="1">Belongs to the UPF0749 family.</text>
</comment>
<evidence type="ECO:0008006" key="5">
    <source>
        <dbReference type="Google" id="ProtNLM"/>
    </source>
</evidence>
<dbReference type="Pfam" id="PF05949">
    <property type="entry name" value="DUF881"/>
    <property type="match status" value="1"/>
</dbReference>
<dbReference type="InterPro" id="IPR010273">
    <property type="entry name" value="DUF881"/>
</dbReference>
<reference evidence="4" key="1">
    <citation type="submission" date="2015-07" db="EMBL/GenBank/DDBJ databases">
        <title>Draft genome sequence of the purine-degrading Gottschalkia purinilyticum DSM 1384 (formerly Clostridium purinilyticum).</title>
        <authorList>
            <person name="Poehlein A."/>
            <person name="Schiel-Bengelsdorf B."/>
            <person name="Bengelsdorf F.R."/>
            <person name="Daniel R."/>
            <person name="Duerre P."/>
        </authorList>
    </citation>
    <scope>NUCLEOTIDE SEQUENCE [LARGE SCALE GENOMIC DNA]</scope>
    <source>
        <strain evidence="4">DSM 1384</strain>
    </source>
</reference>
<dbReference type="EMBL" id="LGSS01000001">
    <property type="protein sequence ID" value="KNF09918.1"/>
    <property type="molecule type" value="Genomic_DNA"/>
</dbReference>
<comment type="caution">
    <text evidence="3">The sequence shown here is derived from an EMBL/GenBank/DDBJ whole genome shotgun (WGS) entry which is preliminary data.</text>
</comment>
<gene>
    <name evidence="3" type="ORF">CLPU_1c00830</name>
</gene>
<evidence type="ECO:0000313" key="4">
    <source>
        <dbReference type="Proteomes" id="UP000037267"/>
    </source>
</evidence>
<protein>
    <recommendedName>
        <fullName evidence="5">Division initiation protein</fullName>
    </recommendedName>
</protein>
<keyword evidence="4" id="KW-1185">Reference proteome</keyword>
<accession>A0A0L0WEL3</accession>
<dbReference type="PANTHER" id="PTHR37313:SF2">
    <property type="entry name" value="UPF0749 PROTEIN YLXX"/>
    <property type="match status" value="1"/>
</dbReference>
<dbReference type="Gene3D" id="3.30.70.1880">
    <property type="entry name" value="Protein of unknown function DUF881"/>
    <property type="match status" value="1"/>
</dbReference>
<dbReference type="Proteomes" id="UP000037267">
    <property type="component" value="Unassembled WGS sequence"/>
</dbReference>
<name>A0A0L0WEL3_GOTPU</name>
<feature type="coiled-coil region" evidence="2">
    <location>
        <begin position="41"/>
        <end position="75"/>
    </location>
</feature>
<dbReference type="PATRIC" id="fig|1503.3.peg.950"/>